<feature type="transmembrane region" description="Helical" evidence="3">
    <location>
        <begin position="98"/>
        <end position="124"/>
    </location>
</feature>
<feature type="transmembrane region" description="Helical" evidence="3">
    <location>
        <begin position="950"/>
        <end position="974"/>
    </location>
</feature>
<dbReference type="GO" id="GO:0008028">
    <property type="term" value="F:monocarboxylic acid transmembrane transporter activity"/>
    <property type="evidence" value="ECO:0007669"/>
    <property type="project" value="TreeGrafter"/>
</dbReference>
<feature type="transmembrane region" description="Helical" evidence="3">
    <location>
        <begin position="332"/>
        <end position="355"/>
    </location>
</feature>
<dbReference type="GO" id="GO:0016020">
    <property type="term" value="C:membrane"/>
    <property type="evidence" value="ECO:0007669"/>
    <property type="project" value="UniProtKB-SubCell"/>
</dbReference>
<feature type="transmembrane region" description="Helical" evidence="3">
    <location>
        <begin position="673"/>
        <end position="691"/>
    </location>
</feature>
<dbReference type="SUPFAM" id="SSF103473">
    <property type="entry name" value="MFS general substrate transporter"/>
    <property type="match status" value="3"/>
</dbReference>
<keyword evidence="3" id="KW-0472">Membrane</keyword>
<evidence type="ECO:0000259" key="4">
    <source>
        <dbReference type="PROSITE" id="PS50850"/>
    </source>
</evidence>
<feature type="transmembrane region" description="Helical" evidence="3">
    <location>
        <begin position="276"/>
        <end position="294"/>
    </location>
</feature>
<feature type="compositionally biased region" description="Basic and acidic residues" evidence="2">
    <location>
        <begin position="818"/>
        <end position="836"/>
    </location>
</feature>
<feature type="transmembrane region" description="Helical" evidence="3">
    <location>
        <begin position="1075"/>
        <end position="1096"/>
    </location>
</feature>
<evidence type="ECO:0000256" key="1">
    <source>
        <dbReference type="ARBA" id="ARBA00004141"/>
    </source>
</evidence>
<feature type="transmembrane region" description="Helical" evidence="3">
    <location>
        <begin position="619"/>
        <end position="636"/>
    </location>
</feature>
<comment type="subcellular location">
    <subcellularLocation>
        <location evidence="1">Membrane</location>
        <topology evidence="1">Multi-pass membrane protein</topology>
    </subcellularLocation>
</comment>
<feature type="transmembrane region" description="Helical" evidence="3">
    <location>
        <begin position="1108"/>
        <end position="1128"/>
    </location>
</feature>
<feature type="transmembrane region" description="Helical" evidence="3">
    <location>
        <begin position="474"/>
        <end position="498"/>
    </location>
</feature>
<evidence type="ECO:0000313" key="5">
    <source>
        <dbReference type="EMBL" id="KAK3095898.1"/>
    </source>
</evidence>
<feature type="transmembrane region" description="Helical" evidence="3">
    <location>
        <begin position="510"/>
        <end position="531"/>
    </location>
</feature>
<protein>
    <recommendedName>
        <fullName evidence="4">Major facilitator superfamily (MFS) profile domain-containing protein</fullName>
    </recommendedName>
</protein>
<dbReference type="InterPro" id="IPR020846">
    <property type="entry name" value="MFS_dom"/>
</dbReference>
<sequence length="1135" mass="124273">MELFTCRQCVIAGGILLSLAHGSSSFVGNIQTLYLTYGTFLGFGIALSFSSVMVMVGTYFDKRRGLANGLVMASGSLGTLLLGPGIRYLIDEYTLKGALIIVCGLCTHVVASGAAMRPISFYYYKKTKINKEKVKDVEINKSSNDALLNDVIHSETVVYKGAWRDSPIVVRRRSMSESAHNKPIKTYVSDDKLFSLSIADLRVYSNEESESENSENDSCLKNLKKKIVKVFDYRILKRGPFIRMLLAYMAGSLAVSTPIFYLPAYAEEQGLSKQDAAILISIYGCIDVIGRMSAGALSDVGIIKRQYLIGLGLLLNGVTQCLALFYQDFWTFVVYVSLYGLFGGVMPALYVSRLIEMLGLDLLRSGLLLMYMGQGASLGIMSPLIAGIIAVTLVEGVQKSFGILYVEFIVKFHATDAETSAIQTAYNVSFSIGSILTLAVAMEKLSCRQCVIAGGLILALGPGLSLFAKRIFVLYLTYGCFIGLGASTVFSSTLVILGTYFDRRRGLANGFVQAAGSLGTLALGPVIRAILDEYGLNGTLLILCGIITHIAAAGAVMRPISFYQRKEVTVDKSHELQRDTSALLNVGKSMVDETSKSHETLFRDSFQNSPAMFRKRSMSIIKCFGLFLIEFLELFKEGVTKTVVIYTLINATYGILSIFVLSYGLRRFSARQIGFVGCLLCTVGFIISSFAESLSFLIFSIGIVVGCGGSLVFSPVFVMLGHYFDKRRGLANGVCASGSCIGGLVFPPLMRNLLDNYGLRGSLILIGGIYSNIFIFICLLRPLNFYKRKLKVKEDKCISLLIESEFEEIENKNGTNKAFKEKNSNGTDKAFKEKELNGKDKALKENDLNGKITHVNGPKKHSGFTSLVNMSTISNSELSIASYRKRTFSERANQTDPTESNGIKSYMSNHSLMTTSSFGDPDWKDIVPPDKEENMDKSNTLFSLFKNAEFVLFILYNGFGSISGGLSYTFVPLFAKDFGLTNDQVVIVLLIMGVCDFIGRIVCGLIADLPQVRTIYIILLSQLIVGVVANCAVLLTSYWNFCLFVVGYGLFCGINFSLGPGLLSRIVGLEKFPLAFSISIISQQIGLGGSSPLLGYFRDTTGDYYTSFHILGLSAFIAVILIASGQIFRCMRKLE</sequence>
<feature type="transmembrane region" description="Helical" evidence="3">
    <location>
        <begin position="730"/>
        <end position="750"/>
    </location>
</feature>
<feature type="transmembrane region" description="Helical" evidence="3">
    <location>
        <begin position="762"/>
        <end position="783"/>
    </location>
</feature>
<feature type="transmembrane region" description="Helical" evidence="3">
    <location>
        <begin position="986"/>
        <end position="1007"/>
    </location>
</feature>
<feature type="region of interest" description="Disordered" evidence="2">
    <location>
        <begin position="817"/>
        <end position="836"/>
    </location>
</feature>
<keyword evidence="6" id="KW-1185">Reference proteome</keyword>
<dbReference type="AlphaFoldDB" id="A0AA89C1U5"/>
<dbReference type="Pfam" id="PF07690">
    <property type="entry name" value="MFS_1"/>
    <property type="match status" value="3"/>
</dbReference>
<evidence type="ECO:0000313" key="6">
    <source>
        <dbReference type="Proteomes" id="UP001186944"/>
    </source>
</evidence>
<evidence type="ECO:0000256" key="3">
    <source>
        <dbReference type="SAM" id="Phobius"/>
    </source>
</evidence>
<feature type="transmembrane region" description="Helical" evidence="3">
    <location>
        <begin position="537"/>
        <end position="557"/>
    </location>
</feature>
<dbReference type="InterPro" id="IPR050327">
    <property type="entry name" value="Proton-linked_MCT"/>
</dbReference>
<feature type="transmembrane region" description="Helical" evidence="3">
    <location>
        <begin position="1045"/>
        <end position="1063"/>
    </location>
</feature>
<feature type="transmembrane region" description="Helical" evidence="3">
    <location>
        <begin position="35"/>
        <end position="59"/>
    </location>
</feature>
<feature type="domain" description="Major facilitator superfamily (MFS) profile" evidence="4">
    <location>
        <begin position="944"/>
        <end position="1135"/>
    </location>
</feature>
<name>A0AA89C1U5_PINIB</name>
<reference evidence="5" key="1">
    <citation type="submission" date="2019-08" db="EMBL/GenBank/DDBJ databases">
        <title>The improved chromosome-level genome for the pearl oyster Pinctada fucata martensii using PacBio sequencing and Hi-C.</title>
        <authorList>
            <person name="Zheng Z."/>
        </authorList>
    </citation>
    <scope>NUCLEOTIDE SEQUENCE</scope>
    <source>
        <strain evidence="5">ZZ-2019</strain>
        <tissue evidence="5">Adductor muscle</tissue>
    </source>
</reference>
<feature type="transmembrane region" description="Helical" evidence="3">
    <location>
        <begin position="642"/>
        <end position="661"/>
    </location>
</feature>
<dbReference type="InterPro" id="IPR036259">
    <property type="entry name" value="MFS_trans_sf"/>
</dbReference>
<accession>A0AA89C1U5</accession>
<dbReference type="InterPro" id="IPR011701">
    <property type="entry name" value="MFS"/>
</dbReference>
<feature type="transmembrane region" description="Helical" evidence="3">
    <location>
        <begin position="697"/>
        <end position="718"/>
    </location>
</feature>
<feature type="transmembrane region" description="Helical" evidence="3">
    <location>
        <begin position="66"/>
        <end position="86"/>
    </location>
</feature>
<comment type="caution">
    <text evidence="5">The sequence shown here is derived from an EMBL/GenBank/DDBJ whole genome shotgun (WGS) entry which is preliminary data.</text>
</comment>
<feature type="transmembrane region" description="Helical" evidence="3">
    <location>
        <begin position="306"/>
        <end position="326"/>
    </location>
</feature>
<dbReference type="PANTHER" id="PTHR11360:SF306">
    <property type="entry name" value="RE01051P"/>
    <property type="match status" value="1"/>
</dbReference>
<feature type="domain" description="Major facilitator superfamily (MFS) profile" evidence="4">
    <location>
        <begin position="345"/>
        <end position="785"/>
    </location>
</feature>
<dbReference type="EMBL" id="VSWD01000008">
    <property type="protein sequence ID" value="KAK3095898.1"/>
    <property type="molecule type" value="Genomic_DNA"/>
</dbReference>
<dbReference type="PROSITE" id="PS50850">
    <property type="entry name" value="MFS"/>
    <property type="match status" value="2"/>
</dbReference>
<feature type="transmembrane region" description="Helical" evidence="3">
    <location>
        <begin position="449"/>
        <end position="468"/>
    </location>
</feature>
<gene>
    <name evidence="5" type="ORF">FSP39_020526</name>
</gene>
<dbReference type="Proteomes" id="UP001186944">
    <property type="component" value="Unassembled WGS sequence"/>
</dbReference>
<feature type="transmembrane region" description="Helical" evidence="3">
    <location>
        <begin position="367"/>
        <end position="394"/>
    </location>
</feature>
<dbReference type="PANTHER" id="PTHR11360">
    <property type="entry name" value="MONOCARBOXYLATE TRANSPORTER"/>
    <property type="match status" value="1"/>
</dbReference>
<feature type="transmembrane region" description="Helical" evidence="3">
    <location>
        <begin position="424"/>
        <end position="442"/>
    </location>
</feature>
<proteinExistence type="predicted"/>
<keyword evidence="3" id="KW-0812">Transmembrane</keyword>
<dbReference type="Gene3D" id="1.20.1250.20">
    <property type="entry name" value="MFS general substrate transporter like domains"/>
    <property type="match status" value="4"/>
</dbReference>
<evidence type="ECO:0000256" key="2">
    <source>
        <dbReference type="SAM" id="MobiDB-lite"/>
    </source>
</evidence>
<keyword evidence="3" id="KW-1133">Transmembrane helix</keyword>
<organism evidence="5 6">
    <name type="scientific">Pinctada imbricata</name>
    <name type="common">Atlantic pearl-oyster</name>
    <name type="synonym">Pinctada martensii</name>
    <dbReference type="NCBI Taxonomy" id="66713"/>
    <lineage>
        <taxon>Eukaryota</taxon>
        <taxon>Metazoa</taxon>
        <taxon>Spiralia</taxon>
        <taxon>Lophotrochozoa</taxon>
        <taxon>Mollusca</taxon>
        <taxon>Bivalvia</taxon>
        <taxon>Autobranchia</taxon>
        <taxon>Pteriomorphia</taxon>
        <taxon>Pterioida</taxon>
        <taxon>Pterioidea</taxon>
        <taxon>Pteriidae</taxon>
        <taxon>Pinctada</taxon>
    </lineage>
</organism>
<feature type="transmembrane region" description="Helical" evidence="3">
    <location>
        <begin position="1014"/>
        <end position="1039"/>
    </location>
</feature>
<feature type="transmembrane region" description="Helical" evidence="3">
    <location>
        <begin position="245"/>
        <end position="264"/>
    </location>
</feature>